<evidence type="ECO:0000313" key="3">
    <source>
        <dbReference type="Proteomes" id="UP000297872"/>
    </source>
</evidence>
<keyword evidence="3" id="KW-1185">Reference proteome</keyword>
<keyword evidence="2" id="KW-0624">Polysaccharide degradation</keyword>
<dbReference type="InterPro" id="IPR025112">
    <property type="entry name" value="PCMD"/>
</dbReference>
<evidence type="ECO:0000259" key="1">
    <source>
        <dbReference type="Pfam" id="PF13201"/>
    </source>
</evidence>
<keyword evidence="2" id="KW-0378">Hydrolase</keyword>
<feature type="domain" description="Putative carbohydrate metabolism" evidence="1">
    <location>
        <begin position="123"/>
        <end position="373"/>
    </location>
</feature>
<dbReference type="EMBL" id="SGVY01000005">
    <property type="protein sequence ID" value="TFH84127.1"/>
    <property type="molecule type" value="Genomic_DNA"/>
</dbReference>
<dbReference type="OrthoDB" id="713122at2"/>
<keyword evidence="2" id="KW-0326">Glycosidase</keyword>
<name>A0A4Y8VUM6_9BACT</name>
<organism evidence="2 3">
    <name type="scientific">Segatella hominis</name>
    <dbReference type="NCBI Taxonomy" id="2518605"/>
    <lineage>
        <taxon>Bacteria</taxon>
        <taxon>Pseudomonadati</taxon>
        <taxon>Bacteroidota</taxon>
        <taxon>Bacteroidia</taxon>
        <taxon>Bacteroidales</taxon>
        <taxon>Prevotellaceae</taxon>
        <taxon>Segatella</taxon>
    </lineage>
</organism>
<sequence length="379" mass="41832">MIGSATLTSCFKDEPLNAECDIEQAYIHLDDPLEIFFQKSDTLINVLSTAEDINFVVRKSTDLTSLAPQFRLTPGATIYPDNGSEQDFSNGPIEYTVTSEDKQYRRTYRINFMSSKDIMEYNFDHFFLNQTPAPANKYYVWSDKDSEGNLLNNWANGNPGFRFAKGSATPEEYPTVPANEQGHETCVKLTTSDTGDFGRKMKMPIAAGNLFLGEFDVSKALVANPAGVKGVLATRFGVPVSSQPISFSGFYKYKRGNVFTDKNGAEQNKQDFGSIYAVFYDNHDAEGKPFVLHGDDVLSSDQIISIANLGKIDETPEWTAFNINFTIQPGKAIDPVKLANRGYNLAIVSSSSIDGAIFEGAIGSTLWIDNYSIKCANAE</sequence>
<dbReference type="AlphaFoldDB" id="A0A4Y8VUM6"/>
<dbReference type="InterPro" id="IPR038653">
    <property type="entry name" value="Put_CMD_sf"/>
</dbReference>
<keyword evidence="2" id="KW-0119">Carbohydrate metabolism</keyword>
<reference evidence="2 3" key="1">
    <citation type="submission" date="2019-02" db="EMBL/GenBank/DDBJ databases">
        <title>Draft Genome Sequence of the Prevotella sp. BCRC 81118, Isolated from Human Feces.</title>
        <authorList>
            <person name="Huang C.-H."/>
        </authorList>
    </citation>
    <scope>NUCLEOTIDE SEQUENCE [LARGE SCALE GENOMIC DNA]</scope>
    <source>
        <strain evidence="2 3">BCRC 81118</strain>
    </source>
</reference>
<dbReference type="Pfam" id="PF13201">
    <property type="entry name" value="PCMD"/>
    <property type="match status" value="1"/>
</dbReference>
<accession>A0A4Y8VUM6</accession>
<proteinExistence type="predicted"/>
<dbReference type="Proteomes" id="UP000297872">
    <property type="component" value="Unassembled WGS sequence"/>
</dbReference>
<dbReference type="GO" id="GO:0016798">
    <property type="term" value="F:hydrolase activity, acting on glycosyl bonds"/>
    <property type="evidence" value="ECO:0007669"/>
    <property type="project" value="UniProtKB-KW"/>
</dbReference>
<comment type="caution">
    <text evidence="2">The sequence shown here is derived from an EMBL/GenBank/DDBJ whole genome shotgun (WGS) entry which is preliminary data.</text>
</comment>
<protein>
    <submittedName>
        <fullName evidence="2">Glycoside hydrolase xylanase</fullName>
    </submittedName>
</protein>
<dbReference type="Gene3D" id="2.60.40.2340">
    <property type="match status" value="1"/>
</dbReference>
<evidence type="ECO:0000313" key="2">
    <source>
        <dbReference type="EMBL" id="TFH84127.1"/>
    </source>
</evidence>
<gene>
    <name evidence="2" type="ORF">EXN75_02975</name>
</gene>
<dbReference type="Gene3D" id="2.60.120.890">
    <property type="entry name" value="BT2081, beta-jelly-roll domain"/>
    <property type="match status" value="1"/>
</dbReference>
<keyword evidence="2" id="KW-0858">Xylan degradation</keyword>
<dbReference type="GO" id="GO:0045493">
    <property type="term" value="P:xylan catabolic process"/>
    <property type="evidence" value="ECO:0007669"/>
    <property type="project" value="UniProtKB-KW"/>
</dbReference>